<proteinExistence type="predicted"/>
<evidence type="ECO:0000256" key="1">
    <source>
        <dbReference type="SAM" id="Coils"/>
    </source>
</evidence>
<reference evidence="3 4" key="1">
    <citation type="submission" date="2017-02" db="EMBL/GenBank/DDBJ databases">
        <title>Draft genome sequence of Haemophilus felis CCUG 31170 type strain.</title>
        <authorList>
            <person name="Engstrom-Jakobsson H."/>
            <person name="Salva-Serra F."/>
            <person name="Thorell K."/>
            <person name="Gonzales-Siles L."/>
            <person name="Karlsson R."/>
            <person name="Boulund F."/>
            <person name="Engstrand L."/>
            <person name="Kristiansson E."/>
            <person name="Moore E."/>
        </authorList>
    </citation>
    <scope>NUCLEOTIDE SEQUENCE [LARGE SCALE GENOMIC DNA]</scope>
    <source>
        <strain evidence="3 4">CCUG 31170</strain>
    </source>
</reference>
<evidence type="ECO:0000313" key="3">
    <source>
        <dbReference type="EMBL" id="OOS07104.1"/>
    </source>
</evidence>
<sequence>MRNKNKSTAEKLDLVLLKLDNIDEKVDKQNKEIADLQQQVKELQFNLDELVRKNRNQALLAGGIGGGVVALGIELIRLKFGG</sequence>
<evidence type="ECO:0000256" key="2">
    <source>
        <dbReference type="SAM" id="Phobius"/>
    </source>
</evidence>
<dbReference type="AlphaFoldDB" id="A0A1T0BAN4"/>
<keyword evidence="2" id="KW-1133">Transmembrane helix</keyword>
<dbReference type="STRING" id="123822.B0188_01600"/>
<comment type="caution">
    <text evidence="3">The sequence shown here is derived from an EMBL/GenBank/DDBJ whole genome shotgun (WGS) entry which is preliminary data.</text>
</comment>
<keyword evidence="4" id="KW-1185">Reference proteome</keyword>
<feature type="transmembrane region" description="Helical" evidence="2">
    <location>
        <begin position="58"/>
        <end position="76"/>
    </location>
</feature>
<keyword evidence="2" id="KW-0472">Membrane</keyword>
<gene>
    <name evidence="3" type="ORF">B0188_01600</name>
</gene>
<keyword evidence="1" id="KW-0175">Coiled coil</keyword>
<keyword evidence="2" id="KW-0812">Transmembrane</keyword>
<protein>
    <submittedName>
        <fullName evidence="3">Uncharacterized protein</fullName>
    </submittedName>
</protein>
<organism evidence="3 4">
    <name type="scientific">[Haemophilus] felis</name>
    <dbReference type="NCBI Taxonomy" id="123822"/>
    <lineage>
        <taxon>Bacteria</taxon>
        <taxon>Pseudomonadati</taxon>
        <taxon>Pseudomonadota</taxon>
        <taxon>Gammaproteobacteria</taxon>
        <taxon>Pasteurellales</taxon>
        <taxon>Pasteurellaceae</taxon>
    </lineage>
</organism>
<feature type="coiled-coil region" evidence="1">
    <location>
        <begin position="19"/>
        <end position="53"/>
    </location>
</feature>
<dbReference type="EMBL" id="MUYB01000005">
    <property type="protein sequence ID" value="OOS07104.1"/>
    <property type="molecule type" value="Genomic_DNA"/>
</dbReference>
<name>A0A1T0BAN4_9PAST</name>
<evidence type="ECO:0000313" key="4">
    <source>
        <dbReference type="Proteomes" id="UP000190023"/>
    </source>
</evidence>
<dbReference type="Proteomes" id="UP000190023">
    <property type="component" value="Unassembled WGS sequence"/>
</dbReference>
<accession>A0A1T0BAN4</accession>